<sequence length="157" mass="17251">SANSSGVGVWPNSAHWRMRPYPGTPDGQFGGIYDVEGAGTARGPNQPLDLNSRWRVRAVVGAPNYNTTTARYRICLYMRDDASATVTAAWKANQSCGPVTTMDDGEGWTTVATPCYQLPSDARDERYLRTYIVVYDEGGGTVFLSQWEVEERTAAQC</sequence>
<proteinExistence type="predicted"/>
<evidence type="ECO:0000313" key="1">
    <source>
        <dbReference type="EMBL" id="VAW07157.1"/>
    </source>
</evidence>
<protein>
    <submittedName>
        <fullName evidence="1">Uncharacterized protein</fullName>
    </submittedName>
</protein>
<dbReference type="EMBL" id="UOEK01000386">
    <property type="protein sequence ID" value="VAW07157.1"/>
    <property type="molecule type" value="Genomic_DNA"/>
</dbReference>
<name>A0A3B0T1A3_9ZZZZ</name>
<gene>
    <name evidence="1" type="ORF">MNBD_ACTINO02-145</name>
</gene>
<reference evidence="1" key="1">
    <citation type="submission" date="2018-06" db="EMBL/GenBank/DDBJ databases">
        <authorList>
            <person name="Zhirakovskaya E."/>
        </authorList>
    </citation>
    <scope>NUCLEOTIDE SEQUENCE</scope>
</reference>
<feature type="non-terminal residue" evidence="1">
    <location>
        <position position="1"/>
    </location>
</feature>
<accession>A0A3B0T1A3</accession>
<organism evidence="1">
    <name type="scientific">hydrothermal vent metagenome</name>
    <dbReference type="NCBI Taxonomy" id="652676"/>
    <lineage>
        <taxon>unclassified sequences</taxon>
        <taxon>metagenomes</taxon>
        <taxon>ecological metagenomes</taxon>
    </lineage>
</organism>
<dbReference type="AlphaFoldDB" id="A0A3B0T1A3"/>